<feature type="domain" description="Aldehyde dehydrogenase" evidence="7">
    <location>
        <begin position="8"/>
        <end position="432"/>
    </location>
</feature>
<evidence type="ECO:0000259" key="7">
    <source>
        <dbReference type="Pfam" id="PF00171"/>
    </source>
</evidence>
<dbReference type="RefSeq" id="WP_277566012.1">
    <property type="nucleotide sequence ID" value="NZ_JAPDHZ010000003.1"/>
</dbReference>
<gene>
    <name evidence="8" type="ORF">OMP38_15955</name>
</gene>
<dbReference type="InterPro" id="IPR029510">
    <property type="entry name" value="Ald_DH_CS_GLU"/>
</dbReference>
<dbReference type="EMBL" id="JAPDHZ010000003">
    <property type="protein sequence ID" value="MDG0792193.1"/>
    <property type="molecule type" value="Genomic_DNA"/>
</dbReference>
<dbReference type="CDD" id="cd07087">
    <property type="entry name" value="ALDH_F3-13-14_CALDH-like"/>
    <property type="match status" value="1"/>
</dbReference>
<sequence>MDSQERDALQAVLEKQQEAARMRPAPTVKERKETLLRLKRMLLDHEAAFIAALVSDMRRPAFEAYSFEIALLLNEIEHVCRSLTKWTKPGRAYSFKFGYIEAIRTHRNPYGSVLIVSPWNYPLQLALMPAIGAIAAGNRCVIKPSEYAPATSELLQKTVGRTFPPDLLTVVTGDAQTARTLTSLPFDLIFFTGSGQTGQAVSRQAAAQLTPVILELGGKNACIMDASGFSPAAVREIVWGKFLNAGQTCIAPDTLFVHESVYERTLAEMQSALLEFYGEKPEESNDYARICHAAHFQRLQRFMGQGRIRFGGASDADDLFIAPTILTDIPPGSSILQEEIFGPILPVVPYRDLEPLLERQAIARDALAAYLFSQDQRQIKRVQAYMRSTTVSVNQVIHHGANPRVAFGGVGRSGHGSYHGKAGFRAFSYPKTAYRAYRYWHVSDKYPPYSALDMKIVRKFRKRLL</sequence>
<dbReference type="PANTHER" id="PTHR43570:SF16">
    <property type="entry name" value="ALDEHYDE DEHYDROGENASE TYPE III, ISOFORM Q"/>
    <property type="match status" value="1"/>
</dbReference>
<evidence type="ECO:0000313" key="8">
    <source>
        <dbReference type="EMBL" id="MDG0792193.1"/>
    </source>
</evidence>
<keyword evidence="2 3" id="KW-0560">Oxidoreductase</keyword>
<dbReference type="Gene3D" id="3.40.309.10">
    <property type="entry name" value="Aldehyde Dehydrogenase, Chain A, domain 2"/>
    <property type="match status" value="1"/>
</dbReference>
<comment type="similarity">
    <text evidence="1 3 6">Belongs to the aldehyde dehydrogenase family.</text>
</comment>
<dbReference type="PROSITE" id="PS00687">
    <property type="entry name" value="ALDEHYDE_DEHYDR_GLU"/>
    <property type="match status" value="1"/>
</dbReference>
<organism evidence="8 9">
    <name type="scientific">Cohnella ginsengisoli</name>
    <dbReference type="NCBI Taxonomy" id="425004"/>
    <lineage>
        <taxon>Bacteria</taxon>
        <taxon>Bacillati</taxon>
        <taxon>Bacillota</taxon>
        <taxon>Bacilli</taxon>
        <taxon>Bacillales</taxon>
        <taxon>Paenibacillaceae</taxon>
        <taxon>Cohnella</taxon>
    </lineage>
</organism>
<dbReference type="PANTHER" id="PTHR43570">
    <property type="entry name" value="ALDEHYDE DEHYDROGENASE"/>
    <property type="match status" value="1"/>
</dbReference>
<dbReference type="InterPro" id="IPR016162">
    <property type="entry name" value="Ald_DH_N"/>
</dbReference>
<feature type="active site" evidence="4 5">
    <location>
        <position position="215"/>
    </location>
</feature>
<dbReference type="PIRSF" id="PIRSF036492">
    <property type="entry name" value="ALDH"/>
    <property type="match status" value="1"/>
</dbReference>
<dbReference type="InterPro" id="IPR012394">
    <property type="entry name" value="Aldehyde_DH_NAD(P)"/>
</dbReference>
<evidence type="ECO:0000256" key="3">
    <source>
        <dbReference type="PIRNR" id="PIRNR036492"/>
    </source>
</evidence>
<evidence type="ECO:0000256" key="2">
    <source>
        <dbReference type="ARBA" id="ARBA00023002"/>
    </source>
</evidence>
<dbReference type="GO" id="GO:0006081">
    <property type="term" value="P:aldehyde metabolic process"/>
    <property type="evidence" value="ECO:0007669"/>
    <property type="project" value="InterPro"/>
</dbReference>
<evidence type="ECO:0000256" key="4">
    <source>
        <dbReference type="PIRSR" id="PIRSR036492-1"/>
    </source>
</evidence>
<proteinExistence type="inferred from homology"/>
<dbReference type="SUPFAM" id="SSF53720">
    <property type="entry name" value="ALDH-like"/>
    <property type="match status" value="1"/>
</dbReference>
<dbReference type="InterPro" id="IPR016160">
    <property type="entry name" value="Ald_DH_CS_CYS"/>
</dbReference>
<protein>
    <recommendedName>
        <fullName evidence="3">Aldehyde dehydrogenase</fullName>
    </recommendedName>
</protein>
<dbReference type="PROSITE" id="PS00070">
    <property type="entry name" value="ALDEHYDE_DEHYDR_CYS"/>
    <property type="match status" value="1"/>
</dbReference>
<dbReference type="Pfam" id="PF00171">
    <property type="entry name" value="Aldedh"/>
    <property type="match status" value="1"/>
</dbReference>
<dbReference type="GO" id="GO:0005737">
    <property type="term" value="C:cytoplasm"/>
    <property type="evidence" value="ECO:0007669"/>
    <property type="project" value="TreeGrafter"/>
</dbReference>
<dbReference type="InterPro" id="IPR015590">
    <property type="entry name" value="Aldehyde_DH_dom"/>
</dbReference>
<keyword evidence="9" id="KW-1185">Reference proteome</keyword>
<comment type="caution">
    <text evidence="8">The sequence shown here is derived from an EMBL/GenBank/DDBJ whole genome shotgun (WGS) entry which is preliminary data.</text>
</comment>
<dbReference type="Gene3D" id="3.40.605.10">
    <property type="entry name" value="Aldehyde Dehydrogenase, Chain A, domain 1"/>
    <property type="match status" value="1"/>
</dbReference>
<dbReference type="InterPro" id="IPR016163">
    <property type="entry name" value="Ald_DH_C"/>
</dbReference>
<feature type="active site" evidence="4">
    <location>
        <position position="249"/>
    </location>
</feature>
<evidence type="ECO:0000256" key="5">
    <source>
        <dbReference type="PROSITE-ProRule" id="PRU10007"/>
    </source>
</evidence>
<evidence type="ECO:0000256" key="1">
    <source>
        <dbReference type="ARBA" id="ARBA00009986"/>
    </source>
</evidence>
<dbReference type="Proteomes" id="UP001153387">
    <property type="component" value="Unassembled WGS sequence"/>
</dbReference>
<evidence type="ECO:0000313" key="9">
    <source>
        <dbReference type="Proteomes" id="UP001153387"/>
    </source>
</evidence>
<dbReference type="AlphaFoldDB" id="A0A9X4KHQ2"/>
<accession>A0A9X4KHQ2</accession>
<dbReference type="InterPro" id="IPR016161">
    <property type="entry name" value="Ald_DH/histidinol_DH"/>
</dbReference>
<reference evidence="8 9" key="1">
    <citation type="submission" date="2022-10" db="EMBL/GenBank/DDBJ databases">
        <title>Comparative genomic analysis of Cohnella hashimotonis sp. nov., isolated from the International Space Station.</title>
        <authorList>
            <person name="Simpson A."/>
            <person name="Venkateswaran K."/>
        </authorList>
    </citation>
    <scope>NUCLEOTIDE SEQUENCE [LARGE SCALE GENOMIC DNA]</scope>
    <source>
        <strain evidence="8 9">DSM 18997</strain>
    </source>
</reference>
<evidence type="ECO:0000256" key="6">
    <source>
        <dbReference type="RuleBase" id="RU003345"/>
    </source>
</evidence>
<dbReference type="GO" id="GO:0004029">
    <property type="term" value="F:aldehyde dehydrogenase (NAD+) activity"/>
    <property type="evidence" value="ECO:0007669"/>
    <property type="project" value="TreeGrafter"/>
</dbReference>
<name>A0A9X4KHQ2_9BACL</name>